<evidence type="ECO:0000313" key="1">
    <source>
        <dbReference type="EMBL" id="QZE14664.1"/>
    </source>
</evidence>
<evidence type="ECO:0000313" key="2">
    <source>
        <dbReference type="Proteomes" id="UP000826212"/>
    </source>
</evidence>
<dbReference type="Proteomes" id="UP000826212">
    <property type="component" value="Chromosome"/>
</dbReference>
<sequence length="59" mass="6464">MNDWVGFLSGHPNSKTPNLDKLAKDSVPFANTHCPSPMCGLSRASSIRIILEFIKIHNG</sequence>
<protein>
    <submittedName>
        <fullName evidence="1">Uncharacterized protein</fullName>
    </submittedName>
</protein>
<reference evidence="1" key="1">
    <citation type="submission" date="2021-08" db="EMBL/GenBank/DDBJ databases">
        <title>Novel anaerobic bacterium isolated from sea squirt in East Sea, Republic of Korea.</title>
        <authorList>
            <person name="Nguyen T.H."/>
            <person name="Li Z."/>
            <person name="Lee Y.-J."/>
            <person name="Ko J."/>
            <person name="Kim S.-G."/>
        </authorList>
    </citation>
    <scope>NUCLEOTIDE SEQUENCE</scope>
    <source>
        <strain evidence="1">KCTC 25031</strain>
    </source>
</reference>
<keyword evidence="2" id="KW-1185">Reference proteome</keyword>
<name>A0AC61NR51_9BACT</name>
<dbReference type="EMBL" id="CP081303">
    <property type="protein sequence ID" value="QZE14664.1"/>
    <property type="molecule type" value="Genomic_DNA"/>
</dbReference>
<gene>
    <name evidence="1" type="ORF">K4L44_01975</name>
</gene>
<accession>A0AC61NR51</accession>
<organism evidence="1 2">
    <name type="scientific">Halosquirtibacter laminarini</name>
    <dbReference type="NCBI Taxonomy" id="3374600"/>
    <lineage>
        <taxon>Bacteria</taxon>
        <taxon>Pseudomonadati</taxon>
        <taxon>Bacteroidota</taxon>
        <taxon>Bacteroidia</taxon>
        <taxon>Marinilabiliales</taxon>
        <taxon>Prolixibacteraceae</taxon>
        <taxon>Halosquirtibacter</taxon>
    </lineage>
</organism>
<proteinExistence type="predicted"/>